<dbReference type="EMBL" id="LANX01000001">
    <property type="protein sequence ID" value="KJV69221.1"/>
    <property type="molecule type" value="Genomic_DNA"/>
</dbReference>
<dbReference type="Proteomes" id="UP000033562">
    <property type="component" value="Unassembled WGS sequence"/>
</dbReference>
<keyword evidence="2" id="KW-1185">Reference proteome</keyword>
<dbReference type="Gene3D" id="3.10.20.30">
    <property type="match status" value="1"/>
</dbReference>
<dbReference type="STRING" id="1359163.NLO413_0602"/>
<dbReference type="InterPro" id="IPR010035">
    <property type="entry name" value="Thi_S"/>
</dbReference>
<sequence length="66" mass="7349">MISIKINNKSKKLPLNTTLLEILSKYDTGVAFAVALNNKLITRTCYKNVYLKDGDVVDIVYPMQGG</sequence>
<dbReference type="SUPFAM" id="SSF54285">
    <property type="entry name" value="MoaD/ThiS"/>
    <property type="match status" value="1"/>
</dbReference>
<dbReference type="PATRIC" id="fig|1359163.3.peg.585"/>
<protein>
    <submittedName>
        <fullName evidence="1">Thiamine biosynthesis protein ThiS</fullName>
    </submittedName>
</protein>
<dbReference type="RefSeq" id="WP_045808980.1">
    <property type="nucleotide sequence ID" value="NZ_LANX01000001.1"/>
</dbReference>
<dbReference type="InterPro" id="IPR016155">
    <property type="entry name" value="Mopterin_synth/thiamin_S_b"/>
</dbReference>
<name>A0A0F3NN85_9RICK</name>
<dbReference type="Pfam" id="PF02597">
    <property type="entry name" value="ThiS"/>
    <property type="match status" value="1"/>
</dbReference>
<comment type="caution">
    <text evidence="1">The sequence shown here is derived from an EMBL/GenBank/DDBJ whole genome shotgun (WGS) entry which is preliminary data.</text>
</comment>
<dbReference type="InterPro" id="IPR003749">
    <property type="entry name" value="ThiS/MoaD-like"/>
</dbReference>
<dbReference type="InterPro" id="IPR012675">
    <property type="entry name" value="Beta-grasp_dom_sf"/>
</dbReference>
<accession>A0A0F3NN85</accession>
<dbReference type="CDD" id="cd00565">
    <property type="entry name" value="Ubl_ThiS"/>
    <property type="match status" value="1"/>
</dbReference>
<proteinExistence type="predicted"/>
<dbReference type="NCBIfam" id="TIGR01683">
    <property type="entry name" value="thiS"/>
    <property type="match status" value="1"/>
</dbReference>
<evidence type="ECO:0000313" key="1">
    <source>
        <dbReference type="EMBL" id="KJV69221.1"/>
    </source>
</evidence>
<gene>
    <name evidence="1" type="primary">thiS</name>
    <name evidence="1" type="ORF">NLO413_0602</name>
</gene>
<evidence type="ECO:0000313" key="2">
    <source>
        <dbReference type="Proteomes" id="UP000033562"/>
    </source>
</evidence>
<reference evidence="1 2" key="1">
    <citation type="submission" date="2015-02" db="EMBL/GenBank/DDBJ databases">
        <title>Genome Sequencing of Rickettsiales.</title>
        <authorList>
            <person name="Daugherty S.C."/>
            <person name="Su Q."/>
            <person name="Abolude K."/>
            <person name="Beier-Sexton M."/>
            <person name="Carlyon J.A."/>
            <person name="Carter R."/>
            <person name="Day N.P."/>
            <person name="Dumler S.J."/>
            <person name="Dyachenko V."/>
            <person name="Godinez A."/>
            <person name="Kurtti T.J."/>
            <person name="Lichay M."/>
            <person name="Mullins K.E."/>
            <person name="Ott S."/>
            <person name="Pappas-Brown V."/>
            <person name="Paris D.H."/>
            <person name="Patel P."/>
            <person name="Richards A.L."/>
            <person name="Sadzewicz L."/>
            <person name="Sears K."/>
            <person name="Seidman D."/>
            <person name="Sengamalay N."/>
            <person name="Stenos J."/>
            <person name="Tallon L.J."/>
            <person name="Vincent G."/>
            <person name="Fraser C.M."/>
            <person name="Munderloh U."/>
            <person name="Dunning-Hotopp J.C."/>
        </authorList>
    </citation>
    <scope>NUCLEOTIDE SEQUENCE [LARGE SCALE GENOMIC DNA]</scope>
    <source>
        <strain evidence="1 2">RAC413</strain>
    </source>
</reference>
<dbReference type="OrthoDB" id="197113at2"/>
<organism evidence="1 2">
    <name type="scientific">Candidatus Neoehrlichia procyonis str. RAC413</name>
    <dbReference type="NCBI Taxonomy" id="1359163"/>
    <lineage>
        <taxon>Bacteria</taxon>
        <taxon>Pseudomonadati</taxon>
        <taxon>Pseudomonadota</taxon>
        <taxon>Alphaproteobacteria</taxon>
        <taxon>Rickettsiales</taxon>
        <taxon>Anaplasmataceae</taxon>
        <taxon>Candidatus Neoehrlichia</taxon>
    </lineage>
</organism>
<dbReference type="AlphaFoldDB" id="A0A0F3NN85"/>